<dbReference type="RefSeq" id="WP_335963117.1">
    <property type="nucleotide sequence ID" value="NZ_JAXBLX010000042.1"/>
</dbReference>
<name>A0ABV6KH18_9BACI</name>
<keyword evidence="1" id="KW-1133">Transmembrane helix</keyword>
<dbReference type="EC" id="3.-.-.-" evidence="4"/>
<organism evidence="4 5">
    <name type="scientific">Halalkalibacter kiskunsagensis</name>
    <dbReference type="NCBI Taxonomy" id="1548599"/>
    <lineage>
        <taxon>Bacteria</taxon>
        <taxon>Bacillati</taxon>
        <taxon>Bacillota</taxon>
        <taxon>Bacilli</taxon>
        <taxon>Bacillales</taxon>
        <taxon>Bacillaceae</taxon>
        <taxon>Halalkalibacter</taxon>
    </lineage>
</organism>
<dbReference type="EMBL" id="JBHLUX010000083">
    <property type="protein sequence ID" value="MFC0472620.1"/>
    <property type="molecule type" value="Genomic_DNA"/>
</dbReference>
<dbReference type="SUPFAM" id="SSF56601">
    <property type="entry name" value="beta-lactamase/transpeptidase-like"/>
    <property type="match status" value="1"/>
</dbReference>
<evidence type="ECO:0000313" key="5">
    <source>
        <dbReference type="Proteomes" id="UP001589838"/>
    </source>
</evidence>
<accession>A0ABV6KH18</accession>
<keyword evidence="1" id="KW-0472">Membrane</keyword>
<keyword evidence="1" id="KW-0812">Transmembrane</keyword>
<feature type="transmembrane region" description="Helical" evidence="1">
    <location>
        <begin position="401"/>
        <end position="421"/>
    </location>
</feature>
<dbReference type="Pfam" id="PF00144">
    <property type="entry name" value="Beta-lactamase"/>
    <property type="match status" value="1"/>
</dbReference>
<keyword evidence="5" id="KW-1185">Reference proteome</keyword>
<evidence type="ECO:0000259" key="3">
    <source>
        <dbReference type="Pfam" id="PF00144"/>
    </source>
</evidence>
<comment type="caution">
    <text evidence="4">The sequence shown here is derived from an EMBL/GenBank/DDBJ whole genome shotgun (WGS) entry which is preliminary data.</text>
</comment>
<evidence type="ECO:0000256" key="1">
    <source>
        <dbReference type="SAM" id="Phobius"/>
    </source>
</evidence>
<proteinExistence type="predicted"/>
<feature type="domain" description="Beta-lactamase-related" evidence="3">
    <location>
        <begin position="30"/>
        <end position="336"/>
    </location>
</feature>
<keyword evidence="2" id="KW-0732">Signal</keyword>
<dbReference type="InterPro" id="IPR050491">
    <property type="entry name" value="AmpC-like"/>
</dbReference>
<dbReference type="Gene3D" id="3.40.710.10">
    <property type="entry name" value="DD-peptidase/beta-lactamase superfamily"/>
    <property type="match status" value="1"/>
</dbReference>
<reference evidence="4 5" key="1">
    <citation type="submission" date="2024-09" db="EMBL/GenBank/DDBJ databases">
        <authorList>
            <person name="Sun Q."/>
            <person name="Mori K."/>
        </authorList>
    </citation>
    <scope>NUCLEOTIDE SEQUENCE [LARGE SCALE GENOMIC DNA]</scope>
    <source>
        <strain evidence="4 5">NCAIM B.02610</strain>
    </source>
</reference>
<dbReference type="PANTHER" id="PTHR46825">
    <property type="entry name" value="D-ALANYL-D-ALANINE-CARBOXYPEPTIDASE/ENDOPEPTIDASE AMPH"/>
    <property type="match status" value="1"/>
</dbReference>
<evidence type="ECO:0000313" key="4">
    <source>
        <dbReference type="EMBL" id="MFC0472620.1"/>
    </source>
</evidence>
<gene>
    <name evidence="4" type="ORF">ACFFHM_19555</name>
</gene>
<dbReference type="GO" id="GO:0016787">
    <property type="term" value="F:hydrolase activity"/>
    <property type="evidence" value="ECO:0007669"/>
    <property type="project" value="UniProtKB-KW"/>
</dbReference>
<feature type="transmembrane region" description="Helical" evidence="1">
    <location>
        <begin position="436"/>
        <end position="457"/>
    </location>
</feature>
<protein>
    <submittedName>
        <fullName evidence="4">Serine hydrolase domain-containing protein</fullName>
        <ecNumber evidence="4">3.-.-.-</ecNumber>
    </submittedName>
</protein>
<feature type="transmembrane region" description="Helical" evidence="1">
    <location>
        <begin position="368"/>
        <end position="389"/>
    </location>
</feature>
<dbReference type="InterPro" id="IPR012338">
    <property type="entry name" value="Beta-lactam/transpept-like"/>
</dbReference>
<keyword evidence="4" id="KW-0378">Hydrolase</keyword>
<dbReference type="PANTHER" id="PTHR46825:SF9">
    <property type="entry name" value="BETA-LACTAMASE-RELATED DOMAIN-CONTAINING PROTEIN"/>
    <property type="match status" value="1"/>
</dbReference>
<feature type="signal peptide" evidence="2">
    <location>
        <begin position="1"/>
        <end position="20"/>
    </location>
</feature>
<dbReference type="Proteomes" id="UP001589838">
    <property type="component" value="Unassembled WGS sequence"/>
</dbReference>
<evidence type="ECO:0000256" key="2">
    <source>
        <dbReference type="SAM" id="SignalP"/>
    </source>
</evidence>
<sequence length="470" mass="52833">MKKAIVLLVIILFLPINAFANTDDTRQKIEKYIENSLDTYNIPGASLKIIKNGENFYQGNWGIMSNGASVTSDTPFLIGSLSKPITALAIMKLVEDGKIKLDEPIQTYIPSFNYQTESSKKITVLHLLEHTSGISRYDGFKVTDVERESMVAITQAVTELSGVELFHEPGEVYEYNSANYLLLGAIVEKVTNQTFSEYLNQSIFTPLSMNHSAADYKRIVDKGYVSGFESWFGKPIKSDGFYDNAGAPYGYIASSTNDLSKFLTFMLEGGDLLSEQYLELIKNPPEEGKTYGLGWRFSKKEHFPFHGGATSDFRAEMFFIPEQDVAAVLLTNKYHIMDDYQVYYMMEGIRSIMNGTEPGELSKPGNSLQWIILAVTILLAVLTVIHIIIRRKKIVSKKWSFTYGILIFIFAVGIIPILTYVMNSPWRTIRIFAPDVAMLVNILVVIVATNGIIPFIVKSFPEISIKKLIQ</sequence>
<dbReference type="InterPro" id="IPR001466">
    <property type="entry name" value="Beta-lactam-related"/>
</dbReference>
<feature type="chain" id="PRO_5046005162" evidence="2">
    <location>
        <begin position="21"/>
        <end position="470"/>
    </location>
</feature>